<name>A0ABT9XNU6_9BACL</name>
<sequence length="259" mass="27933">MGHRTSTVLALIMSMMLTTLVIAAPARPAQAAKQPASGTAASAAGSAAAGAADAPAASHKTLYLTFDDGPSQRYTPQILDILRREHVRATFFVLGSRSQEYPGLVRRIRLEGHELGNHGFYHEVITGKPDVWVRQDVTKAERAIRAASGVTPVLYRPPGGMIDQREMAMLTKAGHPVVLWTLDSGDWRAKSAAPIVNTVLRNVQPGAIVLFHDGISPSRYTAQALPKIIRVCRARGYTFELVPVGPAASRITTHADSRQ</sequence>
<evidence type="ECO:0000256" key="2">
    <source>
        <dbReference type="ARBA" id="ARBA00022801"/>
    </source>
</evidence>
<dbReference type="SUPFAM" id="SSF88713">
    <property type="entry name" value="Glycoside hydrolase/deacetylase"/>
    <property type="match status" value="1"/>
</dbReference>
<keyword evidence="2" id="KW-0378">Hydrolase</keyword>
<dbReference type="Proteomes" id="UP001232973">
    <property type="component" value="Unassembled WGS sequence"/>
</dbReference>
<keyword evidence="1" id="KW-0479">Metal-binding</keyword>
<proteinExistence type="predicted"/>
<dbReference type="InterPro" id="IPR011330">
    <property type="entry name" value="Glyco_hydro/deAcase_b/a-brl"/>
</dbReference>
<keyword evidence="6" id="KW-1185">Reference proteome</keyword>
<evidence type="ECO:0000313" key="6">
    <source>
        <dbReference type="Proteomes" id="UP001232973"/>
    </source>
</evidence>
<dbReference type="Pfam" id="PF01522">
    <property type="entry name" value="Polysacc_deac_1"/>
    <property type="match status" value="1"/>
</dbReference>
<comment type="caution">
    <text evidence="5">The sequence shown here is derived from an EMBL/GenBank/DDBJ whole genome shotgun (WGS) entry which is preliminary data.</text>
</comment>
<gene>
    <name evidence="5" type="ORF">J2S03_003289</name>
</gene>
<dbReference type="PANTHER" id="PTHR10587">
    <property type="entry name" value="GLYCOSYL TRANSFERASE-RELATED"/>
    <property type="match status" value="1"/>
</dbReference>
<feature type="chain" id="PRO_5046470636" evidence="3">
    <location>
        <begin position="24"/>
        <end position="259"/>
    </location>
</feature>
<protein>
    <submittedName>
        <fullName evidence="5">Peptidoglycan/xylan/chitin deacetylase (PgdA/CDA1 family)</fullName>
    </submittedName>
</protein>
<feature type="signal peptide" evidence="3">
    <location>
        <begin position="1"/>
        <end position="23"/>
    </location>
</feature>
<dbReference type="InterPro" id="IPR050248">
    <property type="entry name" value="Polysacc_deacetylase_ArnD"/>
</dbReference>
<dbReference type="EMBL" id="JAUSTP010000042">
    <property type="protein sequence ID" value="MDQ0191418.1"/>
    <property type="molecule type" value="Genomic_DNA"/>
</dbReference>
<dbReference type="Gene3D" id="3.20.20.370">
    <property type="entry name" value="Glycoside hydrolase/deacetylase"/>
    <property type="match status" value="1"/>
</dbReference>
<dbReference type="InterPro" id="IPR002509">
    <property type="entry name" value="NODB_dom"/>
</dbReference>
<reference evidence="5 6" key="1">
    <citation type="submission" date="2023-07" db="EMBL/GenBank/DDBJ databases">
        <title>Genomic Encyclopedia of Type Strains, Phase IV (KMG-IV): sequencing the most valuable type-strain genomes for metagenomic binning, comparative biology and taxonomic classification.</title>
        <authorList>
            <person name="Goeker M."/>
        </authorList>
    </citation>
    <scope>NUCLEOTIDE SEQUENCE [LARGE SCALE GENOMIC DNA]</scope>
    <source>
        <strain evidence="5 6">DSM 4006</strain>
    </source>
</reference>
<dbReference type="CDD" id="cd10917">
    <property type="entry name" value="CE4_NodB_like_6s_7s"/>
    <property type="match status" value="1"/>
</dbReference>
<accession>A0ABT9XNU6</accession>
<evidence type="ECO:0000256" key="1">
    <source>
        <dbReference type="ARBA" id="ARBA00022723"/>
    </source>
</evidence>
<feature type="domain" description="NodB homology" evidence="4">
    <location>
        <begin position="60"/>
        <end position="240"/>
    </location>
</feature>
<keyword evidence="3" id="KW-0732">Signal</keyword>
<evidence type="ECO:0000313" key="5">
    <source>
        <dbReference type="EMBL" id="MDQ0191418.1"/>
    </source>
</evidence>
<evidence type="ECO:0000259" key="4">
    <source>
        <dbReference type="PROSITE" id="PS51677"/>
    </source>
</evidence>
<evidence type="ECO:0000256" key="3">
    <source>
        <dbReference type="SAM" id="SignalP"/>
    </source>
</evidence>
<dbReference type="PANTHER" id="PTHR10587:SF133">
    <property type="entry name" value="CHITIN DEACETYLASE 1-RELATED"/>
    <property type="match status" value="1"/>
</dbReference>
<organism evidence="5 6">
    <name type="scientific">Alicyclobacillus cycloheptanicus</name>
    <dbReference type="NCBI Taxonomy" id="1457"/>
    <lineage>
        <taxon>Bacteria</taxon>
        <taxon>Bacillati</taxon>
        <taxon>Bacillota</taxon>
        <taxon>Bacilli</taxon>
        <taxon>Bacillales</taxon>
        <taxon>Alicyclobacillaceae</taxon>
        <taxon>Alicyclobacillus</taxon>
    </lineage>
</organism>
<dbReference type="PROSITE" id="PS51677">
    <property type="entry name" value="NODB"/>
    <property type="match status" value="1"/>
</dbReference>
<dbReference type="RefSeq" id="WP_274456915.1">
    <property type="nucleotide sequence ID" value="NZ_CP067097.1"/>
</dbReference>